<dbReference type="GO" id="GO:0009251">
    <property type="term" value="P:glucan catabolic process"/>
    <property type="evidence" value="ECO:0007669"/>
    <property type="project" value="TreeGrafter"/>
</dbReference>
<accession>A0A540K2X1</accession>
<keyword evidence="3" id="KW-1185">Reference proteome</keyword>
<organism evidence="2 3">
    <name type="scientific">Malus baccata</name>
    <name type="common">Siberian crab apple</name>
    <name type="synonym">Pyrus baccata</name>
    <dbReference type="NCBI Taxonomy" id="106549"/>
    <lineage>
        <taxon>Eukaryota</taxon>
        <taxon>Viridiplantae</taxon>
        <taxon>Streptophyta</taxon>
        <taxon>Embryophyta</taxon>
        <taxon>Tracheophyta</taxon>
        <taxon>Spermatophyta</taxon>
        <taxon>Magnoliopsida</taxon>
        <taxon>eudicotyledons</taxon>
        <taxon>Gunneridae</taxon>
        <taxon>Pentapetalae</taxon>
        <taxon>rosids</taxon>
        <taxon>fabids</taxon>
        <taxon>Rosales</taxon>
        <taxon>Rosaceae</taxon>
        <taxon>Amygdaloideae</taxon>
        <taxon>Maleae</taxon>
        <taxon>Malus</taxon>
    </lineage>
</organism>
<dbReference type="InterPro" id="IPR036962">
    <property type="entry name" value="Glyco_hydro_3_N_sf"/>
</dbReference>
<keyword evidence="1" id="KW-0378">Hydrolase</keyword>
<dbReference type="STRING" id="106549.A0A540K2X1"/>
<dbReference type="Gene3D" id="3.20.20.300">
    <property type="entry name" value="Glycoside hydrolase, family 3, N-terminal domain"/>
    <property type="match status" value="1"/>
</dbReference>
<dbReference type="InterPro" id="IPR017853">
    <property type="entry name" value="GH"/>
</dbReference>
<dbReference type="InterPro" id="IPR051915">
    <property type="entry name" value="Cellulose_Degrad_GH3"/>
</dbReference>
<evidence type="ECO:0000313" key="2">
    <source>
        <dbReference type="EMBL" id="TQD68626.1"/>
    </source>
</evidence>
<name>A0A540K2X1_MALBA</name>
<dbReference type="AlphaFoldDB" id="A0A540K2X1"/>
<dbReference type="PANTHER" id="PTHR30620:SF33">
    <property type="entry name" value="BETA-D-GLUCAN EXOHYDROLASE-LIKE PROTEIN-RELATED"/>
    <property type="match status" value="1"/>
</dbReference>
<evidence type="ECO:0000313" key="3">
    <source>
        <dbReference type="Proteomes" id="UP000315295"/>
    </source>
</evidence>
<protein>
    <submittedName>
        <fullName evidence="2">Uncharacterized protein</fullName>
    </submittedName>
</protein>
<gene>
    <name evidence="2" type="ORF">C1H46_045841</name>
</gene>
<comment type="caution">
    <text evidence="2">The sequence shown here is derived from an EMBL/GenBank/DDBJ whole genome shotgun (WGS) entry which is preliminary data.</text>
</comment>
<proteinExistence type="predicted"/>
<dbReference type="SUPFAM" id="SSF51445">
    <property type="entry name" value="(Trans)glycosidases"/>
    <property type="match status" value="1"/>
</dbReference>
<dbReference type="GO" id="GO:0008422">
    <property type="term" value="F:beta-glucosidase activity"/>
    <property type="evidence" value="ECO:0007669"/>
    <property type="project" value="TreeGrafter"/>
</dbReference>
<reference evidence="2 3" key="1">
    <citation type="journal article" date="2019" name="G3 (Bethesda)">
        <title>Sequencing of a Wild Apple (Malus baccata) Genome Unravels the Differences Between Cultivated and Wild Apple Species Regarding Disease Resistance and Cold Tolerance.</title>
        <authorList>
            <person name="Chen X."/>
        </authorList>
    </citation>
    <scope>NUCLEOTIDE SEQUENCE [LARGE SCALE GENOMIC DNA]</scope>
    <source>
        <strain evidence="3">cv. Shandingzi</strain>
        <tissue evidence="2">Leaves</tissue>
    </source>
</reference>
<sequence>MVMVPFRYEKFIKELIYLVESREVPMSRIDDAVARILRVKFVAGVFEHPFADKSLQDTVGCKVIFWAQHVLHSPC</sequence>
<dbReference type="PANTHER" id="PTHR30620">
    <property type="entry name" value="PERIPLASMIC BETA-GLUCOSIDASE-RELATED"/>
    <property type="match status" value="1"/>
</dbReference>
<dbReference type="Proteomes" id="UP000315295">
    <property type="component" value="Unassembled WGS sequence"/>
</dbReference>
<dbReference type="EMBL" id="VIEB01014461">
    <property type="protein sequence ID" value="TQD68626.1"/>
    <property type="molecule type" value="Genomic_DNA"/>
</dbReference>
<evidence type="ECO:0000256" key="1">
    <source>
        <dbReference type="ARBA" id="ARBA00022801"/>
    </source>
</evidence>